<dbReference type="InterPro" id="IPR018094">
    <property type="entry name" value="Thymidylate_kinase"/>
</dbReference>
<keyword evidence="6 11" id="KW-0547">Nucleotide-binding</keyword>
<evidence type="ECO:0000313" key="13">
    <source>
        <dbReference type="EMBL" id="TMQ56191.1"/>
    </source>
</evidence>
<feature type="domain" description="Thymidylate kinase-like" evidence="12">
    <location>
        <begin position="8"/>
        <end position="199"/>
    </location>
</feature>
<evidence type="ECO:0000256" key="11">
    <source>
        <dbReference type="HAMAP-Rule" id="MF_00165"/>
    </source>
</evidence>
<evidence type="ECO:0000313" key="14">
    <source>
        <dbReference type="Proteomes" id="UP000319829"/>
    </source>
</evidence>
<dbReference type="InterPro" id="IPR027417">
    <property type="entry name" value="P-loop_NTPase"/>
</dbReference>
<dbReference type="EC" id="2.7.4.9" evidence="2 11"/>
<dbReference type="Gene3D" id="3.40.50.300">
    <property type="entry name" value="P-loop containing nucleotide triphosphate hydrolases"/>
    <property type="match status" value="1"/>
</dbReference>
<dbReference type="EMBL" id="VBOU01000003">
    <property type="protein sequence ID" value="TMQ56191.1"/>
    <property type="molecule type" value="Genomic_DNA"/>
</dbReference>
<accession>A0A538SXT8</accession>
<protein>
    <recommendedName>
        <fullName evidence="3 11">Thymidylate kinase</fullName>
        <ecNumber evidence="2 11">2.7.4.9</ecNumber>
    </recommendedName>
    <alternativeName>
        <fullName evidence="11">dTMP kinase</fullName>
    </alternativeName>
</protein>
<dbReference type="GO" id="GO:0005829">
    <property type="term" value="C:cytosol"/>
    <property type="evidence" value="ECO:0007669"/>
    <property type="project" value="TreeGrafter"/>
</dbReference>
<sequence>MAGILITLEGIEGSGKSTQAARLRDSLAEARIPVCLTREPGGSPLAERVRDLILHGGGEPLSPASELLLFLAARAQHVVRTIRPALDRGEVVVCDRFIDATVAYQGGGRTIPEAFLTSLNEWATGGLRPDRTYLIDVPIELGLKRAKQRTEVPPDRFESESRAFFEAVRARYLEIARREPERIVVLRGTDAEETLAHQIRDDVHRILSGRTPNVQR</sequence>
<dbReference type="PANTHER" id="PTHR10344:SF4">
    <property type="entry name" value="UMP-CMP KINASE 2, MITOCHONDRIAL"/>
    <property type="match status" value="1"/>
</dbReference>
<dbReference type="Pfam" id="PF02223">
    <property type="entry name" value="Thymidylate_kin"/>
    <property type="match status" value="1"/>
</dbReference>
<dbReference type="AlphaFoldDB" id="A0A538SXT8"/>
<dbReference type="NCBIfam" id="TIGR00041">
    <property type="entry name" value="DTMP_kinase"/>
    <property type="match status" value="1"/>
</dbReference>
<evidence type="ECO:0000259" key="12">
    <source>
        <dbReference type="Pfam" id="PF02223"/>
    </source>
</evidence>
<evidence type="ECO:0000256" key="9">
    <source>
        <dbReference type="ARBA" id="ARBA00048743"/>
    </source>
</evidence>
<gene>
    <name evidence="11" type="primary">tmk</name>
    <name evidence="13" type="ORF">E6K74_00495</name>
</gene>
<comment type="function">
    <text evidence="10 11">Phosphorylation of dTMP to form dTDP in both de novo and salvage pathways of dTTP synthesis.</text>
</comment>
<evidence type="ECO:0000256" key="3">
    <source>
        <dbReference type="ARBA" id="ARBA00017144"/>
    </source>
</evidence>
<keyword evidence="8 11" id="KW-0067">ATP-binding</keyword>
<organism evidence="13 14">
    <name type="scientific">Eiseniibacteriota bacterium</name>
    <dbReference type="NCBI Taxonomy" id="2212470"/>
    <lineage>
        <taxon>Bacteria</taxon>
        <taxon>Candidatus Eiseniibacteriota</taxon>
    </lineage>
</organism>
<dbReference type="Proteomes" id="UP000319829">
    <property type="component" value="Unassembled WGS sequence"/>
</dbReference>
<comment type="caution">
    <text evidence="13">The sequence shown here is derived from an EMBL/GenBank/DDBJ whole genome shotgun (WGS) entry which is preliminary data.</text>
</comment>
<evidence type="ECO:0000256" key="2">
    <source>
        <dbReference type="ARBA" id="ARBA00012980"/>
    </source>
</evidence>
<evidence type="ECO:0000256" key="7">
    <source>
        <dbReference type="ARBA" id="ARBA00022777"/>
    </source>
</evidence>
<dbReference type="FunFam" id="3.40.50.300:FF:000225">
    <property type="entry name" value="Thymidylate kinase"/>
    <property type="match status" value="1"/>
</dbReference>
<dbReference type="HAMAP" id="MF_00165">
    <property type="entry name" value="Thymidylate_kinase"/>
    <property type="match status" value="1"/>
</dbReference>
<evidence type="ECO:0000256" key="6">
    <source>
        <dbReference type="ARBA" id="ARBA00022741"/>
    </source>
</evidence>
<comment type="catalytic activity">
    <reaction evidence="9 11">
        <text>dTMP + ATP = dTDP + ADP</text>
        <dbReference type="Rhea" id="RHEA:13517"/>
        <dbReference type="ChEBI" id="CHEBI:30616"/>
        <dbReference type="ChEBI" id="CHEBI:58369"/>
        <dbReference type="ChEBI" id="CHEBI:63528"/>
        <dbReference type="ChEBI" id="CHEBI:456216"/>
        <dbReference type="EC" id="2.7.4.9"/>
    </reaction>
</comment>
<feature type="binding site" evidence="11">
    <location>
        <begin position="10"/>
        <end position="17"/>
    </location>
    <ligand>
        <name>ATP</name>
        <dbReference type="ChEBI" id="CHEBI:30616"/>
    </ligand>
</feature>
<evidence type="ECO:0000256" key="5">
    <source>
        <dbReference type="ARBA" id="ARBA00022727"/>
    </source>
</evidence>
<dbReference type="GO" id="GO:0004798">
    <property type="term" value="F:dTMP kinase activity"/>
    <property type="evidence" value="ECO:0007669"/>
    <property type="project" value="UniProtKB-UniRule"/>
</dbReference>
<name>A0A538SXT8_UNCEI</name>
<keyword evidence="7 11" id="KW-0418">Kinase</keyword>
<evidence type="ECO:0000256" key="1">
    <source>
        <dbReference type="ARBA" id="ARBA00009776"/>
    </source>
</evidence>
<proteinExistence type="inferred from homology"/>
<dbReference type="SUPFAM" id="SSF52540">
    <property type="entry name" value="P-loop containing nucleoside triphosphate hydrolases"/>
    <property type="match status" value="1"/>
</dbReference>
<dbReference type="CDD" id="cd01672">
    <property type="entry name" value="TMPK"/>
    <property type="match status" value="1"/>
</dbReference>
<reference evidence="13 14" key="1">
    <citation type="journal article" date="2019" name="Nat. Microbiol.">
        <title>Mediterranean grassland soil C-N compound turnover is dependent on rainfall and depth, and is mediated by genomically divergent microorganisms.</title>
        <authorList>
            <person name="Diamond S."/>
            <person name="Andeer P.F."/>
            <person name="Li Z."/>
            <person name="Crits-Christoph A."/>
            <person name="Burstein D."/>
            <person name="Anantharaman K."/>
            <person name="Lane K.R."/>
            <person name="Thomas B.C."/>
            <person name="Pan C."/>
            <person name="Northen T.R."/>
            <person name="Banfield J.F."/>
        </authorList>
    </citation>
    <scope>NUCLEOTIDE SEQUENCE [LARGE SCALE GENOMIC DNA]</scope>
    <source>
        <strain evidence="13">WS_4</strain>
    </source>
</reference>
<dbReference type="GO" id="GO:0006233">
    <property type="term" value="P:dTDP biosynthetic process"/>
    <property type="evidence" value="ECO:0007669"/>
    <property type="project" value="InterPro"/>
</dbReference>
<evidence type="ECO:0000256" key="4">
    <source>
        <dbReference type="ARBA" id="ARBA00022679"/>
    </source>
</evidence>
<dbReference type="GO" id="GO:0005524">
    <property type="term" value="F:ATP binding"/>
    <property type="evidence" value="ECO:0007669"/>
    <property type="project" value="UniProtKB-UniRule"/>
</dbReference>
<dbReference type="InterPro" id="IPR039430">
    <property type="entry name" value="Thymidylate_kin-like_dom"/>
</dbReference>
<evidence type="ECO:0000256" key="10">
    <source>
        <dbReference type="ARBA" id="ARBA00057735"/>
    </source>
</evidence>
<dbReference type="PANTHER" id="PTHR10344">
    <property type="entry name" value="THYMIDYLATE KINASE"/>
    <property type="match status" value="1"/>
</dbReference>
<keyword evidence="4 11" id="KW-0808">Transferase</keyword>
<comment type="similarity">
    <text evidence="1 11">Belongs to the thymidylate kinase family.</text>
</comment>
<dbReference type="GO" id="GO:0006235">
    <property type="term" value="P:dTTP biosynthetic process"/>
    <property type="evidence" value="ECO:0007669"/>
    <property type="project" value="UniProtKB-UniRule"/>
</dbReference>
<keyword evidence="5 11" id="KW-0545">Nucleotide biosynthesis</keyword>
<evidence type="ECO:0000256" key="8">
    <source>
        <dbReference type="ARBA" id="ARBA00022840"/>
    </source>
</evidence>
<dbReference type="GO" id="GO:0006227">
    <property type="term" value="P:dUDP biosynthetic process"/>
    <property type="evidence" value="ECO:0007669"/>
    <property type="project" value="TreeGrafter"/>
</dbReference>